<reference evidence="1" key="1">
    <citation type="journal article" date="2014" name="Front. Microbiol.">
        <title>High frequency of phylogenetically diverse reductive dehalogenase-homologous genes in deep subseafloor sedimentary metagenomes.</title>
        <authorList>
            <person name="Kawai M."/>
            <person name="Futagami T."/>
            <person name="Toyoda A."/>
            <person name="Takaki Y."/>
            <person name="Nishi S."/>
            <person name="Hori S."/>
            <person name="Arai W."/>
            <person name="Tsubouchi T."/>
            <person name="Morono Y."/>
            <person name="Uchiyama I."/>
            <person name="Ito T."/>
            <person name="Fujiyama A."/>
            <person name="Inagaki F."/>
            <person name="Takami H."/>
        </authorList>
    </citation>
    <scope>NUCLEOTIDE SEQUENCE</scope>
    <source>
        <strain evidence="1">Expedition CK06-06</strain>
    </source>
</reference>
<proteinExistence type="predicted"/>
<comment type="caution">
    <text evidence="1">The sequence shown here is derived from an EMBL/GenBank/DDBJ whole genome shotgun (WGS) entry which is preliminary data.</text>
</comment>
<protein>
    <submittedName>
        <fullName evidence="1">Uncharacterized protein</fullName>
    </submittedName>
</protein>
<evidence type="ECO:0000313" key="1">
    <source>
        <dbReference type="EMBL" id="GAF95114.1"/>
    </source>
</evidence>
<accession>X0TPE6</accession>
<dbReference type="AlphaFoldDB" id="X0TPE6"/>
<name>X0TPE6_9ZZZZ</name>
<sequence>MHEFMGVRVDSVECTVEAELTKILEPVLPEGGVAGDSEVEYALDSSLNDGFAAVNRLFSLGANVWRSMGPLDCGDGQLPPGSFIIKGVEKEQLERVAEEMHIHFLPLTKELGSTMKVSAPRIGMYQRYYGGNADEGWTRLVLEQFGFPYETLKDEDIKKGGLSESLDVIILPDDPEAMIT</sequence>
<gene>
    <name evidence="1" type="ORF">S01H1_19556</name>
</gene>
<dbReference type="EMBL" id="BARS01010576">
    <property type="protein sequence ID" value="GAF95114.1"/>
    <property type="molecule type" value="Genomic_DNA"/>
</dbReference>
<feature type="non-terminal residue" evidence="1">
    <location>
        <position position="180"/>
    </location>
</feature>
<organism evidence="1">
    <name type="scientific">marine sediment metagenome</name>
    <dbReference type="NCBI Taxonomy" id="412755"/>
    <lineage>
        <taxon>unclassified sequences</taxon>
        <taxon>metagenomes</taxon>
        <taxon>ecological metagenomes</taxon>
    </lineage>
</organism>